<accession>A0ABS5TW51</accession>
<evidence type="ECO:0000256" key="1">
    <source>
        <dbReference type="ARBA" id="ARBA00010088"/>
    </source>
</evidence>
<comment type="caution">
    <text evidence="8">The sequence shown here is derived from an EMBL/GenBank/DDBJ whole genome shotgun (WGS) entry which is preliminary data.</text>
</comment>
<dbReference type="RefSeq" id="WP_214346837.1">
    <property type="nucleotide sequence ID" value="NZ_JAHBOH010000001.1"/>
</dbReference>
<feature type="signal peptide" evidence="5">
    <location>
        <begin position="1"/>
        <end position="32"/>
    </location>
</feature>
<evidence type="ECO:0000256" key="5">
    <source>
        <dbReference type="SAM" id="SignalP"/>
    </source>
</evidence>
<proteinExistence type="inferred from homology"/>
<evidence type="ECO:0000259" key="7">
    <source>
        <dbReference type="Pfam" id="PF08386"/>
    </source>
</evidence>
<keyword evidence="3 8" id="KW-0378">Hydrolase</keyword>
<dbReference type="PANTHER" id="PTHR43248">
    <property type="entry name" value="2-SUCCINYL-6-HYDROXY-2,4-CYCLOHEXADIENE-1-CARBOXYLATE SYNTHASE"/>
    <property type="match status" value="1"/>
</dbReference>
<gene>
    <name evidence="8" type="ORF">KIN34_03700</name>
</gene>
<sequence>MHVPRRGAALAALTALTVTLGLVVGGTTAATAATTPSATPAPADRTSAQERARVDTVDATIDWFDCTNVVGPRFDCGTVDLPLDYDEPEGATTSVALLRYRTADPSRKVGTLFVNPGGPGGSGVDIATYAPDLFPADVLARFDVVGFDPRGTNFSDNVQCWRNLGEQTNAILPLLTTPFPRGAVQSADFVRASTAFGRACSTTGQPLSASMSTADVARDMDVLRRTLGDTRLTYLGFSYGTYLGNVYANLFPDRVRAVVLDGVLDPVAWQGTAATADVPQTQRIKSGDGAWKALQRILAVCGAKGPDYCWTARIGEPTKVFTQLSNKLKKSPIELDYGDGFTATIDYPMMMSVLLSDLYAADAWQYVDWDIDMFWAMAKESSSAKSPERAAAVKRFKARLSAAEAQERAADARVAELAEAPGFAFPYNSAPEAFQSVLCTDGLNPRYASRWPAAAAKAAQTGSGFGPLWTWSSAPCASATWTARAEDSYRGTFTHRTAAPVLVVGNYWDPATNYRGAVKAAALLPNSSLISSNSWGHTAYGTSQCVTKAVTNYLVTGKAPQDGLTCRGDSQPFPTKIDGDSGFDKATTTVGDDRPQVVPPSPGTVPTL</sequence>
<dbReference type="InterPro" id="IPR051601">
    <property type="entry name" value="Serine_prot/Carboxylest_S33"/>
</dbReference>
<dbReference type="InterPro" id="IPR000073">
    <property type="entry name" value="AB_hydrolase_1"/>
</dbReference>
<feature type="domain" description="Peptidase S33 tripeptidyl aminopeptidase-like C-terminal" evidence="7">
    <location>
        <begin position="465"/>
        <end position="566"/>
    </location>
</feature>
<reference evidence="8 9" key="1">
    <citation type="submission" date="2021-05" db="EMBL/GenBank/DDBJ databases">
        <title>Description of Cellulomonas sp. DKR-3 sp. nov.</title>
        <authorList>
            <person name="Dahal R.H."/>
            <person name="Chaudhary D.K."/>
        </authorList>
    </citation>
    <scope>NUCLEOTIDE SEQUENCE [LARGE SCALE GENOMIC DNA]</scope>
    <source>
        <strain evidence="8 9">DKR-3</strain>
    </source>
</reference>
<protein>
    <submittedName>
        <fullName evidence="8">Alpha/beta hydrolase</fullName>
    </submittedName>
</protein>
<feature type="compositionally biased region" description="Pro residues" evidence="4">
    <location>
        <begin position="597"/>
        <end position="608"/>
    </location>
</feature>
<comment type="similarity">
    <text evidence="1">Belongs to the peptidase S33 family.</text>
</comment>
<evidence type="ECO:0000256" key="4">
    <source>
        <dbReference type="SAM" id="MobiDB-lite"/>
    </source>
</evidence>
<name>A0ABS5TW51_9CELL</name>
<keyword evidence="9" id="KW-1185">Reference proteome</keyword>
<dbReference type="SUPFAM" id="SSF53474">
    <property type="entry name" value="alpha/beta-Hydrolases"/>
    <property type="match status" value="1"/>
</dbReference>
<dbReference type="GO" id="GO:0016787">
    <property type="term" value="F:hydrolase activity"/>
    <property type="evidence" value="ECO:0007669"/>
    <property type="project" value="UniProtKB-KW"/>
</dbReference>
<evidence type="ECO:0000313" key="9">
    <source>
        <dbReference type="Proteomes" id="UP000722125"/>
    </source>
</evidence>
<evidence type="ECO:0000313" key="8">
    <source>
        <dbReference type="EMBL" id="MBT0993389.1"/>
    </source>
</evidence>
<dbReference type="Pfam" id="PF00561">
    <property type="entry name" value="Abhydrolase_1"/>
    <property type="match status" value="1"/>
</dbReference>
<keyword evidence="2 5" id="KW-0732">Signal</keyword>
<feature type="domain" description="AB hydrolase-1" evidence="6">
    <location>
        <begin position="111"/>
        <end position="266"/>
    </location>
</feature>
<evidence type="ECO:0000256" key="2">
    <source>
        <dbReference type="ARBA" id="ARBA00022729"/>
    </source>
</evidence>
<dbReference type="PANTHER" id="PTHR43248:SF29">
    <property type="entry name" value="TRIPEPTIDYL AMINOPEPTIDASE"/>
    <property type="match status" value="1"/>
</dbReference>
<feature type="region of interest" description="Disordered" evidence="4">
    <location>
        <begin position="564"/>
        <end position="608"/>
    </location>
</feature>
<dbReference type="Proteomes" id="UP000722125">
    <property type="component" value="Unassembled WGS sequence"/>
</dbReference>
<dbReference type="InterPro" id="IPR029058">
    <property type="entry name" value="AB_hydrolase_fold"/>
</dbReference>
<dbReference type="Gene3D" id="3.40.50.1820">
    <property type="entry name" value="alpha/beta hydrolase"/>
    <property type="match status" value="1"/>
</dbReference>
<dbReference type="Pfam" id="PF08386">
    <property type="entry name" value="Abhydrolase_4"/>
    <property type="match status" value="1"/>
</dbReference>
<evidence type="ECO:0000256" key="3">
    <source>
        <dbReference type="ARBA" id="ARBA00022801"/>
    </source>
</evidence>
<feature type="chain" id="PRO_5046347397" evidence="5">
    <location>
        <begin position="33"/>
        <end position="608"/>
    </location>
</feature>
<dbReference type="EMBL" id="JAHBOH010000001">
    <property type="protein sequence ID" value="MBT0993389.1"/>
    <property type="molecule type" value="Genomic_DNA"/>
</dbReference>
<dbReference type="InterPro" id="IPR013595">
    <property type="entry name" value="Pept_S33_TAP-like_C"/>
</dbReference>
<evidence type="ECO:0000259" key="6">
    <source>
        <dbReference type="Pfam" id="PF00561"/>
    </source>
</evidence>
<organism evidence="8 9">
    <name type="scientific">Cellulomonas fulva</name>
    <dbReference type="NCBI Taxonomy" id="2835530"/>
    <lineage>
        <taxon>Bacteria</taxon>
        <taxon>Bacillati</taxon>
        <taxon>Actinomycetota</taxon>
        <taxon>Actinomycetes</taxon>
        <taxon>Micrococcales</taxon>
        <taxon>Cellulomonadaceae</taxon>
        <taxon>Cellulomonas</taxon>
    </lineage>
</organism>